<dbReference type="GO" id="GO:0005524">
    <property type="term" value="F:ATP binding"/>
    <property type="evidence" value="ECO:0007669"/>
    <property type="project" value="UniProtKB-UniRule"/>
</dbReference>
<sequence>MIDANPHPKQNVSIPQWSLYHLHNNNNFTRTNKSLQLFAPSEETLHVERTFRNTFKISSQVNCSSYDISELMSEGCSFRKELIFIINPDDVWITNEDCNLVDNANHSTVICSSLRKAFNYSVPIIEQLYEKANSTPCTQVILRMVIVKDLLNQDENCKIPFAFPANYLFQYNFRVSVIFISESHQRSTLGLNTHEKPFIDCSKYDGQLFEKYTNIRQLQIVRAIAAIGVRLENIEVDCIYVMHDSVMKNVASECKTSHVLFCDGKIQNVTLDFVGPDKILFENMTMVNSFASFAGANTFSLHESSIYNSEIQAKDIDDTSIFNTQCFSTPLKLSVVRSVNISRSEFSTMDSQLNVMERPQVLIHINLVFFFSFIDSKVYNVNAKTALYLENSFSIDISNSQFLHSNFTDSTIRAENVEHFYLDDILFENNIGRNSIMSIIEVTKIQANYCHFYRNQVSVYGTILISSTKDTTYASIFQSTFRSNIAQGGGAIFASRKVHVLVTLCVFNGNRAELFGGAIYSIHPSLIEISMSKFYDNSVTYPRITENSKQNIGSGGALAITLEYTGKEQQAQTTVIMTNIDCHDNAAIRGGCIFIESDTRAILENVDVKHNTAYYAGGGLFLKNSTNIFVERNLNVEDNKVIAGYGQNKATTIARVEWQLRYMDDNSSPLHTNSIFLGQKCNLTFTKFYDSYGHVIPQNDEIMEILIVNATNLLRLTSVETNNANGVLFDVGIDVSYTFIPNNVTLIVRFSKLKFPIDLTLRECPSDYEMYSNLVVASCRKKSSFIMLMPLIIVMSVLTLLIGVSIGTIASVFIRRLMVKINKLNEREKAEREIEKKIRRQEISYIVKDTTPLLASMKHHHDHHQSYIIPSNELNFVEKIGAGTFGVCFKAILNGTSEVAVKVIQENTDEESVNQDFEKEVYLLSQLRNPHIVTFFGVCLTESKKFIVVEYLQRGSLEKLITECRNGKSKKLDMTTKLKILLDISAGMIYLHGKNIIHRDLKPANILLADNGVAKVCDFGTSKLISNHTDRSTMTYNIGTLFYSSPESFSQGEHHQYSINESIEDDSISSSDLAKRTDVYSYAIIMWELFFEESPYSKYTGDKMNMFDNDSFALNSNHDIQNQLVNPFSICLQVVSKGLRPKIPFHNKEQMLEWCNIYLLNVNIEIVDQYFELMKRSWSRDPRDRPNFDYIYGVIKKLHASSSKK</sequence>
<dbReference type="InterPro" id="IPR017441">
    <property type="entry name" value="Protein_kinase_ATP_BS"/>
</dbReference>
<keyword evidence="5" id="KW-0723">Serine/threonine-protein kinase</keyword>
<gene>
    <name evidence="14" type="ORF">FDP41_011866</name>
</gene>
<dbReference type="Proteomes" id="UP000444721">
    <property type="component" value="Unassembled WGS sequence"/>
</dbReference>
<evidence type="ECO:0000256" key="12">
    <source>
        <dbReference type="SAM" id="Phobius"/>
    </source>
</evidence>
<protein>
    <recommendedName>
        <fullName evidence="13">Protein kinase domain-containing protein</fullName>
    </recommendedName>
</protein>
<dbReference type="InterPro" id="IPR000719">
    <property type="entry name" value="Prot_kinase_dom"/>
</dbReference>
<dbReference type="PROSITE" id="PS00108">
    <property type="entry name" value="PROTEIN_KINASE_ST"/>
    <property type="match status" value="1"/>
</dbReference>
<comment type="subcellular location">
    <subcellularLocation>
        <location evidence="1">Cell envelope</location>
    </subcellularLocation>
    <subcellularLocation>
        <location evidence="2">Cell outer membrane</location>
    </subcellularLocation>
    <subcellularLocation>
        <location evidence="3">Secreted</location>
    </subcellularLocation>
</comment>
<dbReference type="SUPFAM" id="SSF56112">
    <property type="entry name" value="Protein kinase-like (PK-like)"/>
    <property type="match status" value="1"/>
</dbReference>
<feature type="domain" description="Protein kinase" evidence="13">
    <location>
        <begin position="874"/>
        <end position="1202"/>
    </location>
</feature>
<keyword evidence="5" id="KW-0808">Transferase</keyword>
<dbReference type="VEuPathDB" id="AmoebaDB:FDP41_011866"/>
<dbReference type="GO" id="GO:0004674">
    <property type="term" value="F:protein serine/threonine kinase activity"/>
    <property type="evidence" value="ECO:0007669"/>
    <property type="project" value="UniProtKB-KW"/>
</dbReference>
<evidence type="ECO:0000256" key="8">
    <source>
        <dbReference type="ARBA" id="ARBA00022840"/>
    </source>
</evidence>
<dbReference type="InterPro" id="IPR008271">
    <property type="entry name" value="Ser/Thr_kinase_AS"/>
</dbReference>
<keyword evidence="9 12" id="KW-0472">Membrane</keyword>
<evidence type="ECO:0000256" key="3">
    <source>
        <dbReference type="ARBA" id="ARBA00004613"/>
    </source>
</evidence>
<dbReference type="Pfam" id="PF07714">
    <property type="entry name" value="PK_Tyr_Ser-Thr"/>
    <property type="match status" value="1"/>
</dbReference>
<keyword evidence="12" id="KW-1133">Transmembrane helix</keyword>
<feature type="binding site" evidence="11">
    <location>
        <position position="902"/>
    </location>
    <ligand>
        <name>ATP</name>
        <dbReference type="ChEBI" id="CHEBI:30616"/>
    </ligand>
</feature>
<proteinExistence type="predicted"/>
<keyword evidence="6" id="KW-0732">Signal</keyword>
<dbReference type="PROSITE" id="PS50011">
    <property type="entry name" value="PROTEIN_KINASE_DOM"/>
    <property type="match status" value="1"/>
</dbReference>
<comment type="caution">
    <text evidence="14">The sequence shown here is derived from an EMBL/GenBank/DDBJ whole genome shotgun (WGS) entry which is preliminary data.</text>
</comment>
<dbReference type="InterPro" id="IPR051681">
    <property type="entry name" value="Ser/Thr_Kinases-Pseudokinases"/>
</dbReference>
<dbReference type="PROSITE" id="PS00107">
    <property type="entry name" value="PROTEIN_KINASE_ATP"/>
    <property type="match status" value="1"/>
</dbReference>
<evidence type="ECO:0000256" key="7">
    <source>
        <dbReference type="ARBA" id="ARBA00022741"/>
    </source>
</evidence>
<dbReference type="VEuPathDB" id="AmoebaDB:NfTy_022280"/>
<evidence type="ECO:0000256" key="1">
    <source>
        <dbReference type="ARBA" id="ARBA00004196"/>
    </source>
</evidence>
<dbReference type="RefSeq" id="XP_044566718.1">
    <property type="nucleotide sequence ID" value="XM_044702322.1"/>
</dbReference>
<evidence type="ECO:0000256" key="9">
    <source>
        <dbReference type="ARBA" id="ARBA00023136"/>
    </source>
</evidence>
<keyword evidence="5" id="KW-0418">Kinase</keyword>
<evidence type="ECO:0000256" key="4">
    <source>
        <dbReference type="ARBA" id="ARBA00022525"/>
    </source>
</evidence>
<organism evidence="14 15">
    <name type="scientific">Naegleria fowleri</name>
    <name type="common">Brain eating amoeba</name>
    <dbReference type="NCBI Taxonomy" id="5763"/>
    <lineage>
        <taxon>Eukaryota</taxon>
        <taxon>Discoba</taxon>
        <taxon>Heterolobosea</taxon>
        <taxon>Tetramitia</taxon>
        <taxon>Eutetramitia</taxon>
        <taxon>Vahlkampfiidae</taxon>
        <taxon>Naegleria</taxon>
    </lineage>
</organism>
<evidence type="ECO:0000256" key="6">
    <source>
        <dbReference type="ARBA" id="ARBA00022729"/>
    </source>
</evidence>
<dbReference type="InterPro" id="IPR003368">
    <property type="entry name" value="POMP_repeat"/>
</dbReference>
<dbReference type="VEuPathDB" id="AmoebaDB:NF0049910"/>
<dbReference type="Gene3D" id="1.10.510.10">
    <property type="entry name" value="Transferase(Phosphotransferase) domain 1"/>
    <property type="match status" value="1"/>
</dbReference>
<keyword evidence="12" id="KW-0812">Transmembrane</keyword>
<name>A0A6A5C9G8_NAEFO</name>
<dbReference type="SUPFAM" id="SSF51126">
    <property type="entry name" value="Pectin lyase-like"/>
    <property type="match status" value="1"/>
</dbReference>
<dbReference type="InterPro" id="IPR001245">
    <property type="entry name" value="Ser-Thr/Tyr_kinase_cat_dom"/>
</dbReference>
<accession>A0A6A5C9G8</accession>
<dbReference type="InterPro" id="IPR011050">
    <property type="entry name" value="Pectin_lyase_fold/virulence"/>
</dbReference>
<evidence type="ECO:0000256" key="5">
    <source>
        <dbReference type="ARBA" id="ARBA00022527"/>
    </source>
</evidence>
<evidence type="ECO:0000259" key="13">
    <source>
        <dbReference type="PROSITE" id="PS50011"/>
    </source>
</evidence>
<evidence type="ECO:0000256" key="2">
    <source>
        <dbReference type="ARBA" id="ARBA00004442"/>
    </source>
</evidence>
<evidence type="ECO:0000256" key="10">
    <source>
        <dbReference type="ARBA" id="ARBA00023237"/>
    </source>
</evidence>
<dbReference type="AlphaFoldDB" id="A0A6A5C9G8"/>
<evidence type="ECO:0000313" key="15">
    <source>
        <dbReference type="Proteomes" id="UP000444721"/>
    </source>
</evidence>
<dbReference type="EMBL" id="VFQX01000012">
    <property type="protein sequence ID" value="KAF0982005.1"/>
    <property type="molecule type" value="Genomic_DNA"/>
</dbReference>
<keyword evidence="4" id="KW-0964">Secreted</keyword>
<dbReference type="OrthoDB" id="28230at2759"/>
<dbReference type="GeneID" id="68119081"/>
<dbReference type="PANTHER" id="PTHR44329">
    <property type="entry name" value="SERINE/THREONINE-PROTEIN KINASE TNNI3K-RELATED"/>
    <property type="match status" value="1"/>
</dbReference>
<reference evidence="14 15" key="1">
    <citation type="journal article" date="2019" name="Sci. Rep.">
        <title>Nanopore sequencing improves the draft genome of the human pathogenic amoeba Naegleria fowleri.</title>
        <authorList>
            <person name="Liechti N."/>
            <person name="Schurch N."/>
            <person name="Bruggmann R."/>
            <person name="Wittwer M."/>
        </authorList>
    </citation>
    <scope>NUCLEOTIDE SEQUENCE [LARGE SCALE GENOMIC DNA]</scope>
    <source>
        <strain evidence="14 15">ATCC 30894</strain>
    </source>
</reference>
<dbReference type="SMART" id="SM00220">
    <property type="entry name" value="S_TKc"/>
    <property type="match status" value="1"/>
</dbReference>
<keyword evidence="7 11" id="KW-0547">Nucleotide-binding</keyword>
<keyword evidence="10" id="KW-0998">Cell outer membrane</keyword>
<dbReference type="InterPro" id="IPR011009">
    <property type="entry name" value="Kinase-like_dom_sf"/>
</dbReference>
<evidence type="ECO:0000313" key="14">
    <source>
        <dbReference type="EMBL" id="KAF0982005.1"/>
    </source>
</evidence>
<feature type="transmembrane region" description="Helical" evidence="12">
    <location>
        <begin position="785"/>
        <end position="814"/>
    </location>
</feature>
<evidence type="ECO:0000256" key="11">
    <source>
        <dbReference type="PROSITE-ProRule" id="PRU10141"/>
    </source>
</evidence>
<dbReference type="CDD" id="cd13999">
    <property type="entry name" value="STKc_MAP3K-like"/>
    <property type="match status" value="1"/>
</dbReference>
<dbReference type="GO" id="GO:0005576">
    <property type="term" value="C:extracellular region"/>
    <property type="evidence" value="ECO:0007669"/>
    <property type="project" value="UniProtKB-SubCell"/>
</dbReference>
<keyword evidence="15" id="KW-1185">Reference proteome</keyword>
<dbReference type="Pfam" id="PF02415">
    <property type="entry name" value="Chlam_PMP"/>
    <property type="match status" value="1"/>
</dbReference>
<keyword evidence="8 11" id="KW-0067">ATP-binding</keyword>